<keyword evidence="3" id="KW-1185">Reference proteome</keyword>
<protein>
    <submittedName>
        <fullName evidence="2">Amino acid adenylation enzyme/thioester reductase family protein</fullName>
    </submittedName>
</protein>
<dbReference type="PATRIC" id="fig|1393736.3.peg.3942"/>
<dbReference type="InterPro" id="IPR009081">
    <property type="entry name" value="PP-bd_ACP"/>
</dbReference>
<dbReference type="Gene3D" id="3.30.300.30">
    <property type="match status" value="1"/>
</dbReference>
<dbReference type="GO" id="GO:0005737">
    <property type="term" value="C:cytoplasm"/>
    <property type="evidence" value="ECO:0007669"/>
    <property type="project" value="TreeGrafter"/>
</dbReference>
<dbReference type="Pfam" id="PF13193">
    <property type="entry name" value="AMP-binding_C"/>
    <property type="match status" value="1"/>
</dbReference>
<dbReference type="GO" id="GO:0031177">
    <property type="term" value="F:phosphopantetheine binding"/>
    <property type="evidence" value="ECO:0007669"/>
    <property type="project" value="TreeGrafter"/>
</dbReference>
<gene>
    <name evidence="2" type="ORF">BA1DRAFT_03862</name>
</gene>
<dbReference type="GO" id="GO:0003824">
    <property type="term" value="F:catalytic activity"/>
    <property type="evidence" value="ECO:0007669"/>
    <property type="project" value="InterPro"/>
</dbReference>
<dbReference type="Gene3D" id="1.10.1200.10">
    <property type="entry name" value="ACP-like"/>
    <property type="match status" value="1"/>
</dbReference>
<sequence>MYKDYPQTGDEELLSMQQKALWFIDNYTPGDFKYNISMAFRVHGSFQIDAFRYAVNRLVSKNAILRSTFVNVNGEPRLVINEHLPPVLEVFDATTLSQEALEDAVQNFHSIPFQLEKASCLRFGIYVVSAEEYVLHMCVHHIVSDFTSMGVMWDQLEHYYLAELGEDDDSWLPPAEDFKDYVVKEQEYYQSEAAEESKAYWSECLKQPPAVLQWDSFWRKGPNDKSSILFSIGEETTQRIKQLASKIGGSVFTVMLAAWSAYIARETKAADIVMGVPVSMRHSVHQHIVGCLFNTLPIRLSVEQTFRHFLLAAKERLLSALDNRNFCLSQIVEHLAVERYDDRNPLFQVAVNMLGQVGQSRWMMLEMADDSVQASWAGQTISPFRVCQQEGLLDIELLFLDAGSHLRCEFKADKHFFSHLGLRIFAERFEQALEMLIADPDEEMNTLLAPKSEDYNLPSGPINAGVLPEVSNQTLVSLFDQRVTQQAASVAIRYGADTLTYSDLQRWSLEVAVQLIQNGVVPGDRVGIALLPSLEAVVAMLAIMRTGAGYVPLDPRLPQNRLAQIVEQSAMKLIVVNADVDPDNGCAAKLMAIAAIASFLATGPVDRSTFDHATFDHCTPSSIAYSVFTSGSTGIPKGIDVEHNSVVSCFNAMDEYLAPTPGEVWTWFHAASFDLSVWEIWGALCSGGVLVIVPDDIRNQPDKLLDLIAAEQVTIITQTPSSLKSLLSEFQARPRAYAIKHWVICGEALLSATIRPYLDERWTLWNMYGPAEATIYTTVEKVTAELTGYNVIPIGKPLNFATVYLLTPTGQTPPIGEVGEIYIGGRGVARGYVGLEQLTDQRFIADPYIHHGRIYKTGDLAYWDGERIHFCGRVDDQVKVSGYRIEIAEIEDCLNRHHAIADAAVIIESHEGLDRLVAIFVPVSQDNLPEESAIRDHLKAYLPIYMLPGRIMLADELPRNAHNKIDRKALNGLIKVGQLIDISSLRPAPVLPADSIFAEISRIWCDVLGRSAVGLDDAFFNIGGTSLALTKIHAQLVQLPGCGALTLADLFRFPTIRKLANYLLTPLQSMAPVEVADKPTQARRQKTLNARKALKERQTHSLKGGQDV</sequence>
<dbReference type="NCBIfam" id="TIGR01733">
    <property type="entry name" value="AA-adenyl-dom"/>
    <property type="match status" value="1"/>
</dbReference>
<comment type="caution">
    <text evidence="2">The sequence shown here is derived from an EMBL/GenBank/DDBJ whole genome shotgun (WGS) entry which is preliminary data.</text>
</comment>
<reference evidence="2 3" key="1">
    <citation type="submission" date="2014-03" db="EMBL/GenBank/DDBJ databases">
        <title>Draft Genome of Photorhabdus luminescens BA1, an Egyptian Isolate.</title>
        <authorList>
            <person name="Ghazal S."/>
            <person name="Hurst S.G.IV."/>
            <person name="Morris K."/>
            <person name="Thomas K."/>
            <person name="Tisa L.S."/>
        </authorList>
    </citation>
    <scope>NUCLEOTIDE SEQUENCE [LARGE SCALE GENOMIC DNA]</scope>
    <source>
        <strain evidence="2 3">BA1</strain>
    </source>
</reference>
<dbReference type="SUPFAM" id="SSF56801">
    <property type="entry name" value="Acetyl-CoA synthetase-like"/>
    <property type="match status" value="1"/>
</dbReference>
<dbReference type="Gene3D" id="3.30.559.30">
    <property type="entry name" value="Nonribosomal peptide synthetase, condensation domain"/>
    <property type="match status" value="1"/>
</dbReference>
<dbReference type="RefSeq" id="WP_036782214.1">
    <property type="nucleotide sequence ID" value="NZ_CAWLTM010000040.1"/>
</dbReference>
<dbReference type="GO" id="GO:0044550">
    <property type="term" value="P:secondary metabolite biosynthetic process"/>
    <property type="evidence" value="ECO:0007669"/>
    <property type="project" value="TreeGrafter"/>
</dbReference>
<feature type="domain" description="Carrier" evidence="1">
    <location>
        <begin position="991"/>
        <end position="1067"/>
    </location>
</feature>
<organism evidence="2 3">
    <name type="scientific">Photorhabdus aegyptia</name>
    <dbReference type="NCBI Taxonomy" id="2805098"/>
    <lineage>
        <taxon>Bacteria</taxon>
        <taxon>Pseudomonadati</taxon>
        <taxon>Pseudomonadota</taxon>
        <taxon>Gammaproteobacteria</taxon>
        <taxon>Enterobacterales</taxon>
        <taxon>Morganellaceae</taxon>
        <taxon>Photorhabdus</taxon>
    </lineage>
</organism>
<dbReference type="PROSITE" id="PS50075">
    <property type="entry name" value="CARRIER"/>
    <property type="match status" value="1"/>
</dbReference>
<dbReference type="PANTHER" id="PTHR45527:SF1">
    <property type="entry name" value="FATTY ACID SYNTHASE"/>
    <property type="match status" value="1"/>
</dbReference>
<evidence type="ECO:0000259" key="1">
    <source>
        <dbReference type="PROSITE" id="PS50075"/>
    </source>
</evidence>
<dbReference type="AlphaFoldDB" id="A0A022PDM4"/>
<dbReference type="Gene3D" id="3.30.559.10">
    <property type="entry name" value="Chloramphenicol acetyltransferase-like domain"/>
    <property type="match status" value="1"/>
</dbReference>
<dbReference type="GO" id="GO:0043041">
    <property type="term" value="P:amino acid activation for nonribosomal peptide biosynthetic process"/>
    <property type="evidence" value="ECO:0007669"/>
    <property type="project" value="TreeGrafter"/>
</dbReference>
<dbReference type="InterPro" id="IPR045851">
    <property type="entry name" value="AMP-bd_C_sf"/>
</dbReference>
<dbReference type="InterPro" id="IPR001242">
    <property type="entry name" value="Condensation_dom"/>
</dbReference>
<evidence type="ECO:0000313" key="3">
    <source>
        <dbReference type="Proteomes" id="UP000023464"/>
    </source>
</evidence>
<name>A0A022PDM4_9GAMM</name>
<dbReference type="InterPro" id="IPR000873">
    <property type="entry name" value="AMP-dep_synth/lig_dom"/>
</dbReference>
<dbReference type="SUPFAM" id="SSF47336">
    <property type="entry name" value="ACP-like"/>
    <property type="match status" value="1"/>
</dbReference>
<dbReference type="InterPro" id="IPR036736">
    <property type="entry name" value="ACP-like_sf"/>
</dbReference>
<dbReference type="Gene3D" id="3.40.50.12780">
    <property type="entry name" value="N-terminal domain of ligase-like"/>
    <property type="match status" value="1"/>
</dbReference>
<dbReference type="Pfam" id="PF00501">
    <property type="entry name" value="AMP-binding"/>
    <property type="match status" value="1"/>
</dbReference>
<dbReference type="CDD" id="cd05930">
    <property type="entry name" value="A_NRPS"/>
    <property type="match status" value="1"/>
</dbReference>
<proteinExistence type="predicted"/>
<accession>A0A022PDM4</accession>
<dbReference type="Proteomes" id="UP000023464">
    <property type="component" value="Unassembled WGS sequence"/>
</dbReference>
<dbReference type="InterPro" id="IPR042099">
    <property type="entry name" value="ANL_N_sf"/>
</dbReference>
<dbReference type="InterPro" id="IPR010071">
    <property type="entry name" value="AA_adenyl_dom"/>
</dbReference>
<dbReference type="InterPro" id="IPR025110">
    <property type="entry name" value="AMP-bd_C"/>
</dbReference>
<evidence type="ECO:0000313" key="2">
    <source>
        <dbReference type="EMBL" id="EYU13649.1"/>
    </source>
</evidence>
<dbReference type="PANTHER" id="PTHR45527">
    <property type="entry name" value="NONRIBOSOMAL PEPTIDE SYNTHETASE"/>
    <property type="match status" value="1"/>
</dbReference>
<dbReference type="SUPFAM" id="SSF52777">
    <property type="entry name" value="CoA-dependent acyltransferases"/>
    <property type="match status" value="2"/>
</dbReference>
<dbReference type="InterPro" id="IPR023213">
    <property type="entry name" value="CAT-like_dom_sf"/>
</dbReference>
<dbReference type="EMBL" id="JFGV01000075">
    <property type="protein sequence ID" value="EYU13649.1"/>
    <property type="molecule type" value="Genomic_DNA"/>
</dbReference>
<dbReference type="Pfam" id="PF00550">
    <property type="entry name" value="PP-binding"/>
    <property type="match status" value="1"/>
</dbReference>
<dbReference type="Pfam" id="PF00668">
    <property type="entry name" value="Condensation"/>
    <property type="match status" value="1"/>
</dbReference>